<evidence type="ECO:0000256" key="4">
    <source>
        <dbReference type="ARBA" id="ARBA00022787"/>
    </source>
</evidence>
<dbReference type="GO" id="GO:0007005">
    <property type="term" value="P:mitochondrion organization"/>
    <property type="evidence" value="ECO:0007669"/>
    <property type="project" value="TreeGrafter"/>
</dbReference>
<evidence type="ECO:0000256" key="1">
    <source>
        <dbReference type="ARBA" id="ARBA00004294"/>
    </source>
</evidence>
<dbReference type="InterPro" id="IPR050931">
    <property type="entry name" value="Mito_Protein_Transport_Metaxin"/>
</dbReference>
<evidence type="ECO:0000256" key="3">
    <source>
        <dbReference type="ARBA" id="ARBA00022448"/>
    </source>
</evidence>
<accession>A0AAD4C3V1</accession>
<dbReference type="AlphaFoldDB" id="A0AAD4C3V1"/>
<dbReference type="GO" id="GO:0015031">
    <property type="term" value="P:protein transport"/>
    <property type="evidence" value="ECO:0007669"/>
    <property type="project" value="UniProtKB-KW"/>
</dbReference>
<gene>
    <name evidence="11" type="ORF">L210DRAFT_3440841</name>
</gene>
<evidence type="ECO:0000256" key="2">
    <source>
        <dbReference type="ARBA" id="ARBA00009170"/>
    </source>
</evidence>
<dbReference type="InterPro" id="IPR036282">
    <property type="entry name" value="Glutathione-S-Trfase_C_sf"/>
</dbReference>
<keyword evidence="4" id="KW-1000">Mitochondrion outer membrane</keyword>
<dbReference type="PANTHER" id="PTHR12289">
    <property type="entry name" value="METAXIN RELATED"/>
    <property type="match status" value="1"/>
</dbReference>
<feature type="compositionally biased region" description="Acidic residues" evidence="8">
    <location>
        <begin position="347"/>
        <end position="376"/>
    </location>
</feature>
<dbReference type="Pfam" id="PF17171">
    <property type="entry name" value="GST_C_6"/>
    <property type="match status" value="1"/>
</dbReference>
<feature type="domain" description="Metaxin glutathione S-transferase" evidence="10">
    <location>
        <begin position="206"/>
        <end position="269"/>
    </location>
</feature>
<dbReference type="EMBL" id="WHUW01000004">
    <property type="protein sequence ID" value="KAF8447518.1"/>
    <property type="molecule type" value="Genomic_DNA"/>
</dbReference>
<comment type="subcellular location">
    <subcellularLocation>
        <location evidence="1">Mitochondrion outer membrane</location>
    </subcellularLocation>
</comment>
<keyword evidence="6" id="KW-0496">Mitochondrion</keyword>
<evidence type="ECO:0000313" key="12">
    <source>
        <dbReference type="Proteomes" id="UP001194468"/>
    </source>
</evidence>
<feature type="region of interest" description="Disordered" evidence="8">
    <location>
        <begin position="344"/>
        <end position="376"/>
    </location>
</feature>
<comment type="caution">
    <text evidence="11">The sequence shown here is derived from an EMBL/GenBank/DDBJ whole genome shotgun (WGS) entry which is preliminary data.</text>
</comment>
<sequence>MSEAPYVLHIWPSKWNLQSLDPTCLAAVMYLQLTIPGKFKVAPCTNPDKSPNGQLPFLTHGHIAVSTFPSIVAFVTSLAKTSGASGAIDLDAPLTSSQKAEKVALYAHVESCISDLVSHMFYGNDTNFWGLTNPVLASEMPIPQKYYVASRIRETYKPRLEAAGLWSLPNEEEKKGLFEKDKKKKREYTMSFSRAFEREKILDKAKTMLGVHASYLGGKQFFFGDRPTSLDVYLAAHILLLADPPFPDAILQIQLLEYYQGLIDHARRIQAQVARVPPYEQFTASGSLLSSLIPRSFSGSRAQPQVDPADIQYKRKTLVYILGTLAVTVAYLYTQVLPFIASAGDSAESENDEDGGGDSEGGEGELEGTFSDEDED</sequence>
<proteinExistence type="inferred from homology"/>
<evidence type="ECO:0000256" key="5">
    <source>
        <dbReference type="ARBA" id="ARBA00022927"/>
    </source>
</evidence>
<evidence type="ECO:0000259" key="10">
    <source>
        <dbReference type="Pfam" id="PF17171"/>
    </source>
</evidence>
<name>A0AAD4C3V1_BOLED</name>
<evidence type="ECO:0000256" key="6">
    <source>
        <dbReference type="ARBA" id="ARBA00023128"/>
    </source>
</evidence>
<evidence type="ECO:0000259" key="9">
    <source>
        <dbReference type="Pfam" id="PF10568"/>
    </source>
</evidence>
<organism evidence="11 12">
    <name type="scientific">Boletus edulis BED1</name>
    <dbReference type="NCBI Taxonomy" id="1328754"/>
    <lineage>
        <taxon>Eukaryota</taxon>
        <taxon>Fungi</taxon>
        <taxon>Dikarya</taxon>
        <taxon>Basidiomycota</taxon>
        <taxon>Agaricomycotina</taxon>
        <taxon>Agaricomycetes</taxon>
        <taxon>Agaricomycetidae</taxon>
        <taxon>Boletales</taxon>
        <taxon>Boletineae</taxon>
        <taxon>Boletaceae</taxon>
        <taxon>Boletoideae</taxon>
        <taxon>Boletus</taxon>
    </lineage>
</organism>
<evidence type="ECO:0000256" key="8">
    <source>
        <dbReference type="SAM" id="MobiDB-lite"/>
    </source>
</evidence>
<keyword evidence="5" id="KW-0653">Protein transport</keyword>
<dbReference type="InterPro" id="IPR019564">
    <property type="entry name" value="Sam37/metaxin_N"/>
</dbReference>
<comment type="similarity">
    <text evidence="2">Belongs to the metaxin family.</text>
</comment>
<reference evidence="11" key="2">
    <citation type="journal article" date="2020" name="Nat. Commun.">
        <title>Large-scale genome sequencing of mycorrhizal fungi provides insights into the early evolution of symbiotic traits.</title>
        <authorList>
            <person name="Miyauchi S."/>
            <person name="Kiss E."/>
            <person name="Kuo A."/>
            <person name="Drula E."/>
            <person name="Kohler A."/>
            <person name="Sanchez-Garcia M."/>
            <person name="Morin E."/>
            <person name="Andreopoulos B."/>
            <person name="Barry K.W."/>
            <person name="Bonito G."/>
            <person name="Buee M."/>
            <person name="Carver A."/>
            <person name="Chen C."/>
            <person name="Cichocki N."/>
            <person name="Clum A."/>
            <person name="Culley D."/>
            <person name="Crous P.W."/>
            <person name="Fauchery L."/>
            <person name="Girlanda M."/>
            <person name="Hayes R.D."/>
            <person name="Keri Z."/>
            <person name="LaButti K."/>
            <person name="Lipzen A."/>
            <person name="Lombard V."/>
            <person name="Magnuson J."/>
            <person name="Maillard F."/>
            <person name="Murat C."/>
            <person name="Nolan M."/>
            <person name="Ohm R.A."/>
            <person name="Pangilinan J."/>
            <person name="Pereira M.F."/>
            <person name="Perotto S."/>
            <person name="Peter M."/>
            <person name="Pfister S."/>
            <person name="Riley R."/>
            <person name="Sitrit Y."/>
            <person name="Stielow J.B."/>
            <person name="Szollosi G."/>
            <person name="Zifcakova L."/>
            <person name="Stursova M."/>
            <person name="Spatafora J.W."/>
            <person name="Tedersoo L."/>
            <person name="Vaario L.M."/>
            <person name="Yamada A."/>
            <person name="Yan M."/>
            <person name="Wang P."/>
            <person name="Xu J."/>
            <person name="Bruns T."/>
            <person name="Baldrian P."/>
            <person name="Vilgalys R."/>
            <person name="Dunand C."/>
            <person name="Henrissat B."/>
            <person name="Grigoriev I.V."/>
            <person name="Hibbett D."/>
            <person name="Nagy L.G."/>
            <person name="Martin F.M."/>
        </authorList>
    </citation>
    <scope>NUCLEOTIDE SEQUENCE</scope>
    <source>
        <strain evidence="11">BED1</strain>
    </source>
</reference>
<evidence type="ECO:0000313" key="11">
    <source>
        <dbReference type="EMBL" id="KAF8447518.1"/>
    </source>
</evidence>
<dbReference type="PANTHER" id="PTHR12289:SF41">
    <property type="entry name" value="FAILED AXON CONNECTIONS-RELATED"/>
    <property type="match status" value="1"/>
</dbReference>
<dbReference type="SUPFAM" id="SSF47616">
    <property type="entry name" value="GST C-terminal domain-like"/>
    <property type="match status" value="1"/>
</dbReference>
<keyword evidence="12" id="KW-1185">Reference proteome</keyword>
<dbReference type="Proteomes" id="UP001194468">
    <property type="component" value="Unassembled WGS sequence"/>
</dbReference>
<keyword evidence="7" id="KW-0472">Membrane</keyword>
<dbReference type="GO" id="GO:0001401">
    <property type="term" value="C:SAM complex"/>
    <property type="evidence" value="ECO:0007669"/>
    <property type="project" value="InterPro"/>
</dbReference>
<dbReference type="InterPro" id="IPR033468">
    <property type="entry name" value="Metaxin_GST"/>
</dbReference>
<protein>
    <submittedName>
        <fullName evidence="11">Uncharacterized protein</fullName>
    </submittedName>
</protein>
<dbReference type="CDD" id="cd03054">
    <property type="entry name" value="GST_N_Metaxin"/>
    <property type="match status" value="1"/>
</dbReference>
<evidence type="ECO:0000256" key="7">
    <source>
        <dbReference type="ARBA" id="ARBA00023136"/>
    </source>
</evidence>
<keyword evidence="3" id="KW-0813">Transport</keyword>
<reference evidence="11" key="1">
    <citation type="submission" date="2019-10" db="EMBL/GenBank/DDBJ databases">
        <authorList>
            <consortium name="DOE Joint Genome Institute"/>
            <person name="Kuo A."/>
            <person name="Miyauchi S."/>
            <person name="Kiss E."/>
            <person name="Drula E."/>
            <person name="Kohler A."/>
            <person name="Sanchez-Garcia M."/>
            <person name="Andreopoulos B."/>
            <person name="Barry K.W."/>
            <person name="Bonito G."/>
            <person name="Buee M."/>
            <person name="Carver A."/>
            <person name="Chen C."/>
            <person name="Cichocki N."/>
            <person name="Clum A."/>
            <person name="Culley D."/>
            <person name="Crous P.W."/>
            <person name="Fauchery L."/>
            <person name="Girlanda M."/>
            <person name="Hayes R."/>
            <person name="Keri Z."/>
            <person name="LaButti K."/>
            <person name="Lipzen A."/>
            <person name="Lombard V."/>
            <person name="Magnuson J."/>
            <person name="Maillard F."/>
            <person name="Morin E."/>
            <person name="Murat C."/>
            <person name="Nolan M."/>
            <person name="Ohm R."/>
            <person name="Pangilinan J."/>
            <person name="Pereira M."/>
            <person name="Perotto S."/>
            <person name="Peter M."/>
            <person name="Riley R."/>
            <person name="Sitrit Y."/>
            <person name="Stielow B."/>
            <person name="Szollosi G."/>
            <person name="Zifcakova L."/>
            <person name="Stursova M."/>
            <person name="Spatafora J.W."/>
            <person name="Tedersoo L."/>
            <person name="Vaario L.-M."/>
            <person name="Yamada A."/>
            <person name="Yan M."/>
            <person name="Wang P."/>
            <person name="Xu J."/>
            <person name="Bruns T."/>
            <person name="Baldrian P."/>
            <person name="Vilgalys R."/>
            <person name="Henrissat B."/>
            <person name="Grigoriev I.V."/>
            <person name="Hibbett D."/>
            <person name="Nagy L.G."/>
            <person name="Martin F.M."/>
        </authorList>
    </citation>
    <scope>NUCLEOTIDE SEQUENCE</scope>
    <source>
        <strain evidence="11">BED1</strain>
    </source>
</reference>
<feature type="domain" description="Mitochondrial outer membrane transport complex Sam37/metaxin N-terminal" evidence="9">
    <location>
        <begin position="24"/>
        <end position="153"/>
    </location>
</feature>
<dbReference type="Pfam" id="PF10568">
    <property type="entry name" value="Tom37"/>
    <property type="match status" value="1"/>
</dbReference>